<dbReference type="InterPro" id="IPR036390">
    <property type="entry name" value="WH_DNA-bd_sf"/>
</dbReference>
<dbReference type="Pfam" id="PF07729">
    <property type="entry name" value="FCD"/>
    <property type="match status" value="1"/>
</dbReference>
<dbReference type="SUPFAM" id="SSF46785">
    <property type="entry name" value="Winged helix' DNA-binding domain"/>
    <property type="match status" value="1"/>
</dbReference>
<dbReference type="STRING" id="641238.SAMN04490244_11112"/>
<organism evidence="5 6">
    <name type="scientific">Tranquillimonas rosea</name>
    <dbReference type="NCBI Taxonomy" id="641238"/>
    <lineage>
        <taxon>Bacteria</taxon>
        <taxon>Pseudomonadati</taxon>
        <taxon>Pseudomonadota</taxon>
        <taxon>Alphaproteobacteria</taxon>
        <taxon>Rhodobacterales</taxon>
        <taxon>Roseobacteraceae</taxon>
        <taxon>Tranquillimonas</taxon>
    </lineage>
</organism>
<dbReference type="SMART" id="SM00895">
    <property type="entry name" value="FCD"/>
    <property type="match status" value="1"/>
</dbReference>
<evidence type="ECO:0000313" key="5">
    <source>
        <dbReference type="EMBL" id="SES33671.1"/>
    </source>
</evidence>
<dbReference type="PRINTS" id="PR00035">
    <property type="entry name" value="HTHGNTR"/>
</dbReference>
<keyword evidence="3" id="KW-0804">Transcription</keyword>
<keyword evidence="1" id="KW-0805">Transcription regulation</keyword>
<protein>
    <submittedName>
        <fullName evidence="5">DNA-binding transcriptional regulator, GntR family</fullName>
    </submittedName>
</protein>
<dbReference type="PANTHER" id="PTHR43537">
    <property type="entry name" value="TRANSCRIPTIONAL REGULATOR, GNTR FAMILY"/>
    <property type="match status" value="1"/>
</dbReference>
<evidence type="ECO:0000256" key="1">
    <source>
        <dbReference type="ARBA" id="ARBA00023015"/>
    </source>
</evidence>
<dbReference type="PANTHER" id="PTHR43537:SF24">
    <property type="entry name" value="GLUCONATE OPERON TRANSCRIPTIONAL REPRESSOR"/>
    <property type="match status" value="1"/>
</dbReference>
<dbReference type="InterPro" id="IPR000524">
    <property type="entry name" value="Tscrpt_reg_HTH_GntR"/>
</dbReference>
<evidence type="ECO:0000256" key="2">
    <source>
        <dbReference type="ARBA" id="ARBA00023125"/>
    </source>
</evidence>
<gene>
    <name evidence="5" type="ORF">SAMN04490244_11112</name>
</gene>
<dbReference type="SMART" id="SM00345">
    <property type="entry name" value="HTH_GNTR"/>
    <property type="match status" value="1"/>
</dbReference>
<accession>A0A1H9WIL9</accession>
<dbReference type="OrthoDB" id="9028214at2"/>
<dbReference type="Pfam" id="PF00392">
    <property type="entry name" value="GntR"/>
    <property type="match status" value="1"/>
</dbReference>
<keyword evidence="2 5" id="KW-0238">DNA-binding</keyword>
<dbReference type="PROSITE" id="PS50949">
    <property type="entry name" value="HTH_GNTR"/>
    <property type="match status" value="1"/>
</dbReference>
<dbReference type="AlphaFoldDB" id="A0A1H9WIL9"/>
<dbReference type="SUPFAM" id="SSF48008">
    <property type="entry name" value="GntR ligand-binding domain-like"/>
    <property type="match status" value="1"/>
</dbReference>
<evidence type="ECO:0000313" key="6">
    <source>
        <dbReference type="Proteomes" id="UP000198885"/>
    </source>
</evidence>
<dbReference type="EMBL" id="FOGU01000011">
    <property type="protein sequence ID" value="SES33671.1"/>
    <property type="molecule type" value="Genomic_DNA"/>
</dbReference>
<proteinExistence type="predicted"/>
<dbReference type="InterPro" id="IPR008920">
    <property type="entry name" value="TF_FadR/GntR_C"/>
</dbReference>
<evidence type="ECO:0000259" key="4">
    <source>
        <dbReference type="PROSITE" id="PS50949"/>
    </source>
</evidence>
<dbReference type="CDD" id="cd07377">
    <property type="entry name" value="WHTH_GntR"/>
    <property type="match status" value="1"/>
</dbReference>
<dbReference type="GO" id="GO:0003677">
    <property type="term" value="F:DNA binding"/>
    <property type="evidence" value="ECO:0007669"/>
    <property type="project" value="UniProtKB-KW"/>
</dbReference>
<reference evidence="5 6" key="1">
    <citation type="submission" date="2016-10" db="EMBL/GenBank/DDBJ databases">
        <authorList>
            <person name="de Groot N.N."/>
        </authorList>
    </citation>
    <scope>NUCLEOTIDE SEQUENCE [LARGE SCALE GENOMIC DNA]</scope>
    <source>
        <strain evidence="5 6">DSM 23042</strain>
    </source>
</reference>
<dbReference type="Proteomes" id="UP000198885">
    <property type="component" value="Unassembled WGS sequence"/>
</dbReference>
<evidence type="ECO:0000256" key="3">
    <source>
        <dbReference type="ARBA" id="ARBA00023163"/>
    </source>
</evidence>
<dbReference type="InterPro" id="IPR036388">
    <property type="entry name" value="WH-like_DNA-bd_sf"/>
</dbReference>
<dbReference type="GO" id="GO:0003700">
    <property type="term" value="F:DNA-binding transcription factor activity"/>
    <property type="evidence" value="ECO:0007669"/>
    <property type="project" value="InterPro"/>
</dbReference>
<dbReference type="InterPro" id="IPR011711">
    <property type="entry name" value="GntR_C"/>
</dbReference>
<keyword evidence="6" id="KW-1185">Reference proteome</keyword>
<feature type="domain" description="HTH gntR-type" evidence="4">
    <location>
        <begin position="4"/>
        <end position="70"/>
    </location>
</feature>
<dbReference type="Gene3D" id="1.10.10.10">
    <property type="entry name" value="Winged helix-like DNA-binding domain superfamily/Winged helix DNA-binding domain"/>
    <property type="match status" value="1"/>
</dbReference>
<name>A0A1H9WIL9_9RHOB</name>
<dbReference type="RefSeq" id="WP_092695577.1">
    <property type="nucleotide sequence ID" value="NZ_FOGU01000011.1"/>
</dbReference>
<dbReference type="Gene3D" id="1.20.120.530">
    <property type="entry name" value="GntR ligand-binding domain-like"/>
    <property type="match status" value="1"/>
</dbReference>
<sequence>MIPGKRAQTAHRQIINMILAGHLRPGDALQETKLAERLGMSRTPVREAVRRIESEGLAEQKGRFLKVRRPTLDEIAEVFELRLALEPCGAAAAATTLPRQRVIDMEARIDGLIARGPVTDETGSAHEDVEHWDADDAFHGTLAQASGNRAIVQVVRTLRRRTCMFDHAQLPERFALGVREHLAVIDAIHRADTDGAAAAMRRHIENARDAILSRLHDTGSAP</sequence>